<feature type="compositionally biased region" description="Basic and acidic residues" evidence="1">
    <location>
        <begin position="53"/>
        <end position="69"/>
    </location>
</feature>
<name>A0A9C6T3X9_DROAB</name>
<organism evidence="2 3">
    <name type="scientific">Drosophila albomicans</name>
    <name type="common">Fruit fly</name>
    <dbReference type="NCBI Taxonomy" id="7291"/>
    <lineage>
        <taxon>Eukaryota</taxon>
        <taxon>Metazoa</taxon>
        <taxon>Ecdysozoa</taxon>
        <taxon>Arthropoda</taxon>
        <taxon>Hexapoda</taxon>
        <taxon>Insecta</taxon>
        <taxon>Pterygota</taxon>
        <taxon>Neoptera</taxon>
        <taxon>Endopterygota</taxon>
        <taxon>Diptera</taxon>
        <taxon>Brachycera</taxon>
        <taxon>Muscomorpha</taxon>
        <taxon>Ephydroidea</taxon>
        <taxon>Drosophilidae</taxon>
        <taxon>Drosophila</taxon>
    </lineage>
</organism>
<feature type="region of interest" description="Disordered" evidence="1">
    <location>
        <begin position="30"/>
        <end position="69"/>
    </location>
</feature>
<dbReference type="Pfam" id="PF07248">
    <property type="entry name" value="DUF1431"/>
    <property type="match status" value="1"/>
</dbReference>
<dbReference type="Proteomes" id="UP000515160">
    <property type="component" value="Chromosome 3"/>
</dbReference>
<accession>A0A9C6T3X9</accession>
<dbReference type="GeneID" id="127565626"/>
<sequence length="253" mass="29357">MSFLKTIANDSVPLMRQMRSLITTSVRQTHDAFKPTKHNPSPTCQGKGKSKKKSDEDCVDDHPKPRQRENIQDTFPFYHLIKFKDVCCGDPCIDKDFATFDECLYKESDKNKRKYQVTWVECPPVKIQPKKICCFAKAKKPPVARRKPVERPDTACKYTKPCPPKGEQQCPRIKMPRCRPVRVPVRCHRIRWPSECRKVKTPYPAFSECARPKLRVKRRTECECHNEIPMCALLAILNRRLRSGSLQLNPCGK</sequence>
<evidence type="ECO:0000256" key="1">
    <source>
        <dbReference type="SAM" id="MobiDB-lite"/>
    </source>
</evidence>
<dbReference type="PANTHER" id="PTHR20977:SF0">
    <property type="entry name" value="AT13385P-RELATED"/>
    <property type="match status" value="1"/>
</dbReference>
<dbReference type="AlphaFoldDB" id="A0A9C6T3X9"/>
<keyword evidence="2" id="KW-1185">Reference proteome</keyword>
<dbReference type="InterPro" id="IPR006611">
    <property type="entry name" value="DUF1431_DROsp"/>
</dbReference>
<protein>
    <submittedName>
        <fullName evidence="3">Uncharacterized protein LOC127565626</fullName>
    </submittedName>
</protein>
<evidence type="ECO:0000313" key="3">
    <source>
        <dbReference type="RefSeq" id="XP_051861006.1"/>
    </source>
</evidence>
<gene>
    <name evidence="3" type="primary">LOC127565626</name>
</gene>
<dbReference type="RefSeq" id="XP_051861006.1">
    <property type="nucleotide sequence ID" value="XM_052005046.1"/>
</dbReference>
<dbReference type="SMART" id="SM00689">
    <property type="entry name" value="DM6"/>
    <property type="match status" value="1"/>
</dbReference>
<proteinExistence type="predicted"/>
<evidence type="ECO:0000313" key="2">
    <source>
        <dbReference type="Proteomes" id="UP000515160"/>
    </source>
</evidence>
<reference evidence="3" key="1">
    <citation type="submission" date="2025-08" db="UniProtKB">
        <authorList>
            <consortium name="RefSeq"/>
        </authorList>
    </citation>
    <scope>IDENTIFICATION</scope>
    <source>
        <strain evidence="3">15112-1751.03</strain>
        <tissue evidence="3">Whole Adult</tissue>
    </source>
</reference>
<dbReference type="PANTHER" id="PTHR20977">
    <property type="entry name" value="AT13385P-RELATED"/>
    <property type="match status" value="1"/>
</dbReference>
<dbReference type="OrthoDB" id="7725418at2759"/>